<dbReference type="InterPro" id="IPR020843">
    <property type="entry name" value="ER"/>
</dbReference>
<comment type="caution">
    <text evidence="6">The sequence shown here is derived from an EMBL/GenBank/DDBJ whole genome shotgun (WGS) entry which is preliminary data.</text>
</comment>
<name>A0AAJ1IC84_9SPIO</name>
<dbReference type="Pfam" id="PF00107">
    <property type="entry name" value="ADH_zinc_N"/>
    <property type="match status" value="1"/>
</dbReference>
<dbReference type="PANTHER" id="PTHR43401">
    <property type="entry name" value="L-THREONINE 3-DEHYDROGENASE"/>
    <property type="match status" value="1"/>
</dbReference>
<reference evidence="6 7" key="1">
    <citation type="submission" date="2022-12" db="EMBL/GenBank/DDBJ databases">
        <title>Metagenome assembled genome from gulf of manar.</title>
        <authorList>
            <person name="Kohli P."/>
            <person name="Pk S."/>
            <person name="Venkata Ramana C."/>
            <person name="Sasikala C."/>
        </authorList>
    </citation>
    <scope>NUCLEOTIDE SEQUENCE [LARGE SCALE GENOMIC DNA]</scope>
    <source>
        <strain evidence="6">JB008</strain>
    </source>
</reference>
<organism evidence="6 7">
    <name type="scientific">Candidatus Thalassospirochaeta sargassi</name>
    <dbReference type="NCBI Taxonomy" id="3119039"/>
    <lineage>
        <taxon>Bacteria</taxon>
        <taxon>Pseudomonadati</taxon>
        <taxon>Spirochaetota</taxon>
        <taxon>Spirochaetia</taxon>
        <taxon>Spirochaetales</taxon>
        <taxon>Spirochaetaceae</taxon>
        <taxon>Candidatus Thalassospirochaeta</taxon>
    </lineage>
</organism>
<dbReference type="Pfam" id="PF08240">
    <property type="entry name" value="ADH_N"/>
    <property type="match status" value="1"/>
</dbReference>
<evidence type="ECO:0000256" key="2">
    <source>
        <dbReference type="ARBA" id="ARBA00022833"/>
    </source>
</evidence>
<comment type="similarity">
    <text evidence="4">Belongs to the zinc-containing alcohol dehydrogenase family.</text>
</comment>
<keyword evidence="1 4" id="KW-0479">Metal-binding</keyword>
<evidence type="ECO:0000256" key="1">
    <source>
        <dbReference type="ARBA" id="ARBA00022723"/>
    </source>
</evidence>
<dbReference type="InterPro" id="IPR011032">
    <property type="entry name" value="GroES-like_sf"/>
</dbReference>
<accession>A0AAJ1IC84</accession>
<dbReference type="EMBL" id="JAQQAL010000014">
    <property type="protein sequence ID" value="MDC7226597.1"/>
    <property type="molecule type" value="Genomic_DNA"/>
</dbReference>
<keyword evidence="3" id="KW-0560">Oxidoreductase</keyword>
<evidence type="ECO:0000313" key="6">
    <source>
        <dbReference type="EMBL" id="MDC7226597.1"/>
    </source>
</evidence>
<dbReference type="SMART" id="SM00829">
    <property type="entry name" value="PKS_ER"/>
    <property type="match status" value="1"/>
</dbReference>
<dbReference type="SUPFAM" id="SSF50129">
    <property type="entry name" value="GroES-like"/>
    <property type="match status" value="1"/>
</dbReference>
<dbReference type="InterPro" id="IPR013149">
    <property type="entry name" value="ADH-like_C"/>
</dbReference>
<evidence type="ECO:0000256" key="3">
    <source>
        <dbReference type="ARBA" id="ARBA00023002"/>
    </source>
</evidence>
<evidence type="ECO:0000313" key="7">
    <source>
        <dbReference type="Proteomes" id="UP001221217"/>
    </source>
</evidence>
<dbReference type="PANTHER" id="PTHR43401:SF2">
    <property type="entry name" value="L-THREONINE 3-DEHYDROGENASE"/>
    <property type="match status" value="1"/>
</dbReference>
<feature type="domain" description="Enoyl reductase (ER)" evidence="5">
    <location>
        <begin position="9"/>
        <end position="337"/>
    </location>
</feature>
<protein>
    <submittedName>
        <fullName evidence="6">Alcohol dehydrogenase catalytic domain-containing protein</fullName>
    </submittedName>
</protein>
<dbReference type="InterPro" id="IPR013154">
    <property type="entry name" value="ADH-like_N"/>
</dbReference>
<dbReference type="PROSITE" id="PS00059">
    <property type="entry name" value="ADH_ZINC"/>
    <property type="match status" value="1"/>
</dbReference>
<evidence type="ECO:0000256" key="4">
    <source>
        <dbReference type="RuleBase" id="RU361277"/>
    </source>
</evidence>
<sequence>MKSAVLMDARSIEIMESEIPECGDCEVLVRVKYCGICTLEQRLWAGDMKIYYPLVPGHEVSGVVEKVGKGVKSALKAGDRVALDMVYRCHQCYYCRTGQSNLCENQFTRGVTPLGGFSDYVVVAPERVFTIADNLSLEEAAFAEPVACCLRSLKKLNLTIAEDILIVGAGPMGLMHLQVALAMGVRVFISDVDDSRLATAAELGADFTINPVSVDAVEAVRAETAGRGVDACVVTSPAIPALEAAFKSIRKNGRINIYTAYMQEKPHMPIDMNRLHRSEVLVTGTEGRTEFDFQQAVRLLDFGRVNVKPLITRIAGFSDIEDGIKAAMSTETQRVLLGTEK</sequence>
<dbReference type="InterPro" id="IPR050129">
    <property type="entry name" value="Zn_alcohol_dh"/>
</dbReference>
<comment type="cofactor">
    <cofactor evidence="4">
        <name>Zn(2+)</name>
        <dbReference type="ChEBI" id="CHEBI:29105"/>
    </cofactor>
</comment>
<dbReference type="GO" id="GO:0016616">
    <property type="term" value="F:oxidoreductase activity, acting on the CH-OH group of donors, NAD or NADP as acceptor"/>
    <property type="evidence" value="ECO:0007669"/>
    <property type="project" value="UniProtKB-ARBA"/>
</dbReference>
<dbReference type="SUPFAM" id="SSF51735">
    <property type="entry name" value="NAD(P)-binding Rossmann-fold domains"/>
    <property type="match status" value="1"/>
</dbReference>
<dbReference type="GO" id="GO:0008270">
    <property type="term" value="F:zinc ion binding"/>
    <property type="evidence" value="ECO:0007669"/>
    <property type="project" value="InterPro"/>
</dbReference>
<dbReference type="Gene3D" id="3.90.180.10">
    <property type="entry name" value="Medium-chain alcohol dehydrogenases, catalytic domain"/>
    <property type="match status" value="1"/>
</dbReference>
<dbReference type="InterPro" id="IPR002328">
    <property type="entry name" value="ADH_Zn_CS"/>
</dbReference>
<gene>
    <name evidence="6" type="ORF">PQJ61_07510</name>
</gene>
<dbReference type="AlphaFoldDB" id="A0AAJ1IC84"/>
<dbReference type="InterPro" id="IPR036291">
    <property type="entry name" value="NAD(P)-bd_dom_sf"/>
</dbReference>
<evidence type="ECO:0000259" key="5">
    <source>
        <dbReference type="SMART" id="SM00829"/>
    </source>
</evidence>
<dbReference type="Gene3D" id="3.40.50.720">
    <property type="entry name" value="NAD(P)-binding Rossmann-like Domain"/>
    <property type="match status" value="1"/>
</dbReference>
<keyword evidence="2 4" id="KW-0862">Zinc</keyword>
<proteinExistence type="inferred from homology"/>
<dbReference type="Proteomes" id="UP001221217">
    <property type="component" value="Unassembled WGS sequence"/>
</dbReference>